<gene>
    <name evidence="11" type="ORF">METZ01_LOCUS121770</name>
</gene>
<dbReference type="PIRSF" id="PIRSF000728">
    <property type="entry name" value="NAGK"/>
    <property type="match status" value="1"/>
</dbReference>
<evidence type="ECO:0000256" key="1">
    <source>
        <dbReference type="ARBA" id="ARBA00004828"/>
    </source>
</evidence>
<feature type="compositionally biased region" description="Polar residues" evidence="9">
    <location>
        <begin position="36"/>
        <end position="49"/>
    </location>
</feature>
<evidence type="ECO:0000256" key="9">
    <source>
        <dbReference type="SAM" id="MobiDB-lite"/>
    </source>
</evidence>
<evidence type="ECO:0000256" key="2">
    <source>
        <dbReference type="ARBA" id="ARBA00013065"/>
    </source>
</evidence>
<sequence>MSLSNNPDNRVRESKEFWSAGSGAPKLQAEAIQESGAPSSEGQPDNTTVVKIGGSTLGSHDTTLEDLITLQSEDQKLVVVHGGGKTISDWMERQGVRPRFVNGLRVTDLASLDIVVAVLTGLINKSLVASINSRGGKAIGLSGADGSMVQASIANPELGYVGKIEKINPDPIYAALSAGYIPVIAPVGYDPSRKPDEEGSLLNINADTVAGYISSALKAKRMVFLTDVEGVLDSSRRLIPRITQRQAHSLVRSNVIGGGMLPKIEACLEAIEGGAISQIIDGRELRALKNLLSGENLGTRIG</sequence>
<evidence type="ECO:0000256" key="8">
    <source>
        <dbReference type="ARBA" id="ARBA00022840"/>
    </source>
</evidence>
<keyword evidence="7" id="KW-0418">Kinase</keyword>
<dbReference type="PRINTS" id="PR00474">
    <property type="entry name" value="GLU5KINASE"/>
</dbReference>
<accession>A0A381XVS1</accession>
<dbReference type="InterPro" id="IPR037528">
    <property type="entry name" value="ArgB"/>
</dbReference>
<keyword evidence="4" id="KW-0028">Amino-acid biosynthesis</keyword>
<dbReference type="HAMAP" id="MF_00082">
    <property type="entry name" value="ArgB"/>
    <property type="match status" value="1"/>
</dbReference>
<feature type="region of interest" description="Disordered" evidence="9">
    <location>
        <begin position="1"/>
        <end position="49"/>
    </location>
</feature>
<dbReference type="InterPro" id="IPR036393">
    <property type="entry name" value="AceGlu_kinase-like_sf"/>
</dbReference>
<dbReference type="Pfam" id="PF00696">
    <property type="entry name" value="AA_kinase"/>
    <property type="match status" value="1"/>
</dbReference>
<dbReference type="PANTHER" id="PTHR23342">
    <property type="entry name" value="N-ACETYLGLUTAMATE SYNTHASE"/>
    <property type="match status" value="1"/>
</dbReference>
<evidence type="ECO:0000313" key="11">
    <source>
        <dbReference type="EMBL" id="SVA68916.1"/>
    </source>
</evidence>
<dbReference type="AlphaFoldDB" id="A0A381XVS1"/>
<proteinExistence type="inferred from homology"/>
<keyword evidence="3" id="KW-0055">Arginine biosynthesis</keyword>
<keyword evidence="5" id="KW-0808">Transferase</keyword>
<evidence type="ECO:0000256" key="6">
    <source>
        <dbReference type="ARBA" id="ARBA00022741"/>
    </source>
</evidence>
<evidence type="ECO:0000256" key="7">
    <source>
        <dbReference type="ARBA" id="ARBA00022777"/>
    </source>
</evidence>
<name>A0A381XVS1_9ZZZZ</name>
<evidence type="ECO:0000259" key="10">
    <source>
        <dbReference type="Pfam" id="PF00696"/>
    </source>
</evidence>
<organism evidence="11">
    <name type="scientific">marine metagenome</name>
    <dbReference type="NCBI Taxonomy" id="408172"/>
    <lineage>
        <taxon>unclassified sequences</taxon>
        <taxon>metagenomes</taxon>
        <taxon>ecological metagenomes</taxon>
    </lineage>
</organism>
<dbReference type="EC" id="2.7.2.8" evidence="2"/>
<protein>
    <recommendedName>
        <fullName evidence="2">acetylglutamate kinase</fullName>
        <ecNumber evidence="2">2.7.2.8</ecNumber>
    </recommendedName>
</protein>
<reference evidence="11" key="1">
    <citation type="submission" date="2018-05" db="EMBL/GenBank/DDBJ databases">
        <authorList>
            <person name="Lanie J.A."/>
            <person name="Ng W.-L."/>
            <person name="Kazmierczak K.M."/>
            <person name="Andrzejewski T.M."/>
            <person name="Davidsen T.M."/>
            <person name="Wayne K.J."/>
            <person name="Tettelin H."/>
            <person name="Glass J.I."/>
            <person name="Rusch D."/>
            <person name="Podicherti R."/>
            <person name="Tsui H.-C.T."/>
            <person name="Winkler M.E."/>
        </authorList>
    </citation>
    <scope>NUCLEOTIDE SEQUENCE</scope>
</reference>
<evidence type="ECO:0000256" key="3">
    <source>
        <dbReference type="ARBA" id="ARBA00022571"/>
    </source>
</evidence>
<dbReference type="InterPro" id="IPR004662">
    <property type="entry name" value="AcgluKinase_fam"/>
</dbReference>
<dbReference type="Gene3D" id="3.40.1160.10">
    <property type="entry name" value="Acetylglutamate kinase-like"/>
    <property type="match status" value="1"/>
</dbReference>
<dbReference type="SUPFAM" id="SSF53633">
    <property type="entry name" value="Carbamate kinase-like"/>
    <property type="match status" value="1"/>
</dbReference>
<dbReference type="InterPro" id="IPR001048">
    <property type="entry name" value="Asp/Glu/Uridylate_kinase"/>
</dbReference>
<dbReference type="FunFam" id="3.40.1160.10:FF:000004">
    <property type="entry name" value="Acetylglutamate kinase"/>
    <property type="match status" value="1"/>
</dbReference>
<evidence type="ECO:0000256" key="5">
    <source>
        <dbReference type="ARBA" id="ARBA00022679"/>
    </source>
</evidence>
<dbReference type="NCBIfam" id="TIGR00761">
    <property type="entry name" value="argB"/>
    <property type="match status" value="1"/>
</dbReference>
<dbReference type="GO" id="GO:0005737">
    <property type="term" value="C:cytoplasm"/>
    <property type="evidence" value="ECO:0007669"/>
    <property type="project" value="InterPro"/>
</dbReference>
<keyword evidence="8" id="KW-0067">ATP-binding</keyword>
<dbReference type="EMBL" id="UINC01016575">
    <property type="protein sequence ID" value="SVA68916.1"/>
    <property type="molecule type" value="Genomic_DNA"/>
</dbReference>
<feature type="domain" description="Aspartate/glutamate/uridylate kinase" evidence="10">
    <location>
        <begin position="46"/>
        <end position="278"/>
    </location>
</feature>
<dbReference type="GO" id="GO:0005524">
    <property type="term" value="F:ATP binding"/>
    <property type="evidence" value="ECO:0007669"/>
    <property type="project" value="UniProtKB-KW"/>
</dbReference>
<dbReference type="PANTHER" id="PTHR23342:SF0">
    <property type="entry name" value="N-ACETYLGLUTAMATE SYNTHASE, MITOCHONDRIAL"/>
    <property type="match status" value="1"/>
</dbReference>
<dbReference type="CDD" id="cd04238">
    <property type="entry name" value="AAK_NAGK-like"/>
    <property type="match status" value="1"/>
</dbReference>
<keyword evidence="6" id="KW-0547">Nucleotide-binding</keyword>
<dbReference type="GO" id="GO:0003991">
    <property type="term" value="F:acetylglutamate kinase activity"/>
    <property type="evidence" value="ECO:0007669"/>
    <property type="project" value="UniProtKB-EC"/>
</dbReference>
<comment type="pathway">
    <text evidence="1">Amino-acid biosynthesis; L-arginine biosynthesis; N(2)-acetyl-L-ornithine from L-glutamate: step 2/4.</text>
</comment>
<evidence type="ECO:0000256" key="4">
    <source>
        <dbReference type="ARBA" id="ARBA00022605"/>
    </source>
</evidence>
<dbReference type="InterPro" id="IPR001057">
    <property type="entry name" value="Glu/AcGlu_kinase"/>
</dbReference>
<dbReference type="GO" id="GO:0006526">
    <property type="term" value="P:L-arginine biosynthetic process"/>
    <property type="evidence" value="ECO:0007669"/>
    <property type="project" value="UniProtKB-KW"/>
</dbReference>